<protein>
    <submittedName>
        <fullName evidence="1">Uncharacterized protein</fullName>
    </submittedName>
</protein>
<evidence type="ECO:0000313" key="1">
    <source>
        <dbReference type="EMBL" id="WVZ20254.1"/>
    </source>
</evidence>
<reference evidence="1 2" key="1">
    <citation type="journal article" date="2023" name="Life. Sci Alliance">
        <title>Evolutionary insights into 3D genome organization and epigenetic landscape of Vigna mungo.</title>
        <authorList>
            <person name="Junaid A."/>
            <person name="Singh B."/>
            <person name="Bhatia S."/>
        </authorList>
    </citation>
    <scope>NUCLEOTIDE SEQUENCE [LARGE SCALE GENOMIC DNA]</scope>
    <source>
        <strain evidence="1">Urdbean</strain>
    </source>
</reference>
<gene>
    <name evidence="1" type="ORF">V8G54_007576</name>
</gene>
<dbReference type="Proteomes" id="UP001374535">
    <property type="component" value="Chromosome 2"/>
</dbReference>
<evidence type="ECO:0000313" key="2">
    <source>
        <dbReference type="Proteomes" id="UP001374535"/>
    </source>
</evidence>
<dbReference type="AlphaFoldDB" id="A0AAQ3S982"/>
<organism evidence="1 2">
    <name type="scientific">Vigna mungo</name>
    <name type="common">Black gram</name>
    <name type="synonym">Phaseolus mungo</name>
    <dbReference type="NCBI Taxonomy" id="3915"/>
    <lineage>
        <taxon>Eukaryota</taxon>
        <taxon>Viridiplantae</taxon>
        <taxon>Streptophyta</taxon>
        <taxon>Embryophyta</taxon>
        <taxon>Tracheophyta</taxon>
        <taxon>Spermatophyta</taxon>
        <taxon>Magnoliopsida</taxon>
        <taxon>eudicotyledons</taxon>
        <taxon>Gunneridae</taxon>
        <taxon>Pentapetalae</taxon>
        <taxon>rosids</taxon>
        <taxon>fabids</taxon>
        <taxon>Fabales</taxon>
        <taxon>Fabaceae</taxon>
        <taxon>Papilionoideae</taxon>
        <taxon>50 kb inversion clade</taxon>
        <taxon>NPAAA clade</taxon>
        <taxon>indigoferoid/millettioid clade</taxon>
        <taxon>Phaseoleae</taxon>
        <taxon>Vigna</taxon>
    </lineage>
</organism>
<proteinExistence type="predicted"/>
<sequence length="138" mass="16200">MYLLNLLLYEIEWFALVMQPHIPYQMANTYHTSSSSTLSPNHTPHQFHHLQHCDYPHSHHNQHSHQFFQQQPQHLGVLDSSLHPQEQSTTTASFWYNSFFFSHSFYNSVSFITTLRRIGVAGKHSTRCSLMQRGSSKR</sequence>
<accession>A0AAQ3S982</accession>
<dbReference type="EMBL" id="CP144699">
    <property type="protein sequence ID" value="WVZ20254.1"/>
    <property type="molecule type" value="Genomic_DNA"/>
</dbReference>
<name>A0AAQ3S982_VIGMU</name>
<keyword evidence="2" id="KW-1185">Reference proteome</keyword>